<dbReference type="AlphaFoldDB" id="A0A1M5B4X5"/>
<evidence type="ECO:0000313" key="1">
    <source>
        <dbReference type="EMBL" id="SHF37466.1"/>
    </source>
</evidence>
<organism evidence="1 2">
    <name type="scientific">Seinonella peptonophila</name>
    <dbReference type="NCBI Taxonomy" id="112248"/>
    <lineage>
        <taxon>Bacteria</taxon>
        <taxon>Bacillati</taxon>
        <taxon>Bacillota</taxon>
        <taxon>Bacilli</taxon>
        <taxon>Bacillales</taxon>
        <taxon>Thermoactinomycetaceae</taxon>
        <taxon>Seinonella</taxon>
    </lineage>
</organism>
<protein>
    <submittedName>
        <fullName evidence="1">Uncharacterized protein</fullName>
    </submittedName>
</protein>
<gene>
    <name evidence="1" type="ORF">SAMN05444392_11828</name>
</gene>
<accession>A0A1M5B4X5</accession>
<name>A0A1M5B4X5_9BACL</name>
<dbReference type="Proteomes" id="UP000184476">
    <property type="component" value="Unassembled WGS sequence"/>
</dbReference>
<sequence>MPNANTDEDIKSGTDQLYEIIAICAECIAETIAFAIYTPADSTMNEILLRPNCSSSLKNLYHIGVM</sequence>
<keyword evidence="2" id="KW-1185">Reference proteome</keyword>
<dbReference type="STRING" id="112248.SAMN05444392_11828"/>
<reference evidence="1 2" key="1">
    <citation type="submission" date="2016-11" db="EMBL/GenBank/DDBJ databases">
        <authorList>
            <person name="Jaros S."/>
            <person name="Januszkiewicz K."/>
            <person name="Wedrychowicz H."/>
        </authorList>
    </citation>
    <scope>NUCLEOTIDE SEQUENCE [LARGE SCALE GENOMIC DNA]</scope>
    <source>
        <strain evidence="1 2">DSM 44666</strain>
    </source>
</reference>
<evidence type="ECO:0000313" key="2">
    <source>
        <dbReference type="Proteomes" id="UP000184476"/>
    </source>
</evidence>
<dbReference type="EMBL" id="FQVL01000018">
    <property type="protein sequence ID" value="SHF37466.1"/>
    <property type="molecule type" value="Genomic_DNA"/>
</dbReference>
<dbReference type="RefSeq" id="WP_073158021.1">
    <property type="nucleotide sequence ID" value="NZ_FQVL01000018.1"/>
</dbReference>
<proteinExistence type="predicted"/>